<accession>A0ABZ0TJG9</accession>
<feature type="transmembrane region" description="Helical" evidence="1">
    <location>
        <begin position="255"/>
        <end position="277"/>
    </location>
</feature>
<evidence type="ECO:0000313" key="3">
    <source>
        <dbReference type="Proteomes" id="UP001324380"/>
    </source>
</evidence>
<feature type="transmembrane region" description="Helical" evidence="1">
    <location>
        <begin position="12"/>
        <end position="32"/>
    </location>
</feature>
<gene>
    <name evidence="2" type="ORF">SNE25_23700</name>
</gene>
<protein>
    <submittedName>
        <fullName evidence="2">DUF2975 domain-containing protein</fullName>
    </submittedName>
</protein>
<reference evidence="2 3" key="1">
    <citation type="submission" date="2023-11" db="EMBL/GenBank/DDBJ databases">
        <title>Analysis of the Genomes of Mucilaginibacter gossypii cycad 4 and M. sabulilitoris SNA2: microbes with the potential for plant growth promotion.</title>
        <authorList>
            <person name="Hirsch A.M."/>
            <person name="Humm E."/>
            <person name="Rubbi M."/>
            <person name="Del Vecchio G."/>
            <person name="Ha S.M."/>
            <person name="Pellegrini M."/>
            <person name="Gunsalus R.P."/>
        </authorList>
    </citation>
    <scope>NUCLEOTIDE SEQUENCE [LARGE SCALE GENOMIC DNA]</scope>
    <source>
        <strain evidence="2 3">SNA2</strain>
    </source>
</reference>
<feature type="transmembrane region" description="Helical" evidence="1">
    <location>
        <begin position="297"/>
        <end position="313"/>
    </location>
</feature>
<evidence type="ECO:0000256" key="1">
    <source>
        <dbReference type="SAM" id="Phobius"/>
    </source>
</evidence>
<dbReference type="RefSeq" id="WP_321561495.1">
    <property type="nucleotide sequence ID" value="NZ_CP139558.1"/>
</dbReference>
<organism evidence="2 3">
    <name type="scientific">Mucilaginibacter sabulilitoris</name>
    <dbReference type="NCBI Taxonomy" id="1173583"/>
    <lineage>
        <taxon>Bacteria</taxon>
        <taxon>Pseudomonadati</taxon>
        <taxon>Bacteroidota</taxon>
        <taxon>Sphingobacteriia</taxon>
        <taxon>Sphingobacteriales</taxon>
        <taxon>Sphingobacteriaceae</taxon>
        <taxon>Mucilaginibacter</taxon>
    </lineage>
</organism>
<sequence>MKIKISTNMLVNGLIISVVIFYSVMIITSLYFTSVNTIYHTDNVPGDTYTWSKQLPEIDPEVPASLPYFKYLELKQKVKLTRQLRNGEFLDLGGAQMGGVMRMGGGMLCDTCSINHDKLDIPGVKQYYIKLPGWKLKKSTFVQFDLDSVKFYVEHKQSYVRKAVIDKVLLNKNGTKNYLVHEADVPVKFRYDSRENCIMIPISKTARDIINPVMLIIVIIIALYFLYLIAAFLNFIIDVSKGLSFTKKNINRLRLIALSLLGFPVLAFLLNMLMPVIFHSYFTEDAVFNIQSLNNDWISMGIGIVFLLLFRAFKQGKILKDEQDLTV</sequence>
<name>A0ABZ0TJG9_9SPHI</name>
<dbReference type="EMBL" id="CP139558">
    <property type="protein sequence ID" value="WPU92333.1"/>
    <property type="molecule type" value="Genomic_DNA"/>
</dbReference>
<feature type="transmembrane region" description="Helical" evidence="1">
    <location>
        <begin position="213"/>
        <end position="235"/>
    </location>
</feature>
<keyword evidence="1" id="KW-0812">Transmembrane</keyword>
<evidence type="ECO:0000313" key="2">
    <source>
        <dbReference type="EMBL" id="WPU92333.1"/>
    </source>
</evidence>
<keyword evidence="1" id="KW-0472">Membrane</keyword>
<dbReference type="Proteomes" id="UP001324380">
    <property type="component" value="Chromosome"/>
</dbReference>
<dbReference type="InterPro" id="IPR021354">
    <property type="entry name" value="DUF2975"/>
</dbReference>
<proteinExistence type="predicted"/>
<keyword evidence="3" id="KW-1185">Reference proteome</keyword>
<dbReference type="Pfam" id="PF11188">
    <property type="entry name" value="DUF2975"/>
    <property type="match status" value="1"/>
</dbReference>
<keyword evidence="1" id="KW-1133">Transmembrane helix</keyword>